<dbReference type="EMBL" id="JAMKFB020000018">
    <property type="protein sequence ID" value="KAL0167815.1"/>
    <property type="molecule type" value="Genomic_DNA"/>
</dbReference>
<comment type="caution">
    <text evidence="2">The sequence shown here is derived from an EMBL/GenBank/DDBJ whole genome shotgun (WGS) entry which is preliminary data.</text>
</comment>
<accession>A0ABD0P2M3</accession>
<dbReference type="InterPro" id="IPR036202">
    <property type="entry name" value="TopoI_DNA-bd_euk_N_sf"/>
</dbReference>
<feature type="non-terminal residue" evidence="2">
    <location>
        <position position="59"/>
    </location>
</feature>
<feature type="domain" description="DNA topoisomerase I DNA binding eukaryotic-type" evidence="1">
    <location>
        <begin position="2"/>
        <end position="59"/>
    </location>
</feature>
<evidence type="ECO:0000313" key="3">
    <source>
        <dbReference type="Proteomes" id="UP001529510"/>
    </source>
</evidence>
<feature type="non-terminal residue" evidence="2">
    <location>
        <position position="1"/>
    </location>
</feature>
<dbReference type="InterPro" id="IPR051062">
    <property type="entry name" value="Topoisomerase_IB"/>
</dbReference>
<evidence type="ECO:0000313" key="2">
    <source>
        <dbReference type="EMBL" id="KAL0167815.1"/>
    </source>
</evidence>
<dbReference type="Gene3D" id="2.170.11.10">
    <property type="entry name" value="DNA Topoisomerase I, domain 2"/>
    <property type="match status" value="1"/>
</dbReference>
<evidence type="ECO:0000259" key="1">
    <source>
        <dbReference type="Pfam" id="PF02919"/>
    </source>
</evidence>
<dbReference type="PANTHER" id="PTHR10290:SF24">
    <property type="entry name" value="DNA TOPOISOMERASE I"/>
    <property type="match status" value="1"/>
</dbReference>
<dbReference type="Proteomes" id="UP001529510">
    <property type="component" value="Unassembled WGS sequence"/>
</dbReference>
<reference evidence="2 3" key="1">
    <citation type="submission" date="2024-05" db="EMBL/GenBank/DDBJ databases">
        <title>Genome sequencing and assembly of Indian major carp, Cirrhinus mrigala (Hamilton, 1822).</title>
        <authorList>
            <person name="Mohindra V."/>
            <person name="Chowdhury L.M."/>
            <person name="Lal K."/>
            <person name="Jena J.K."/>
        </authorList>
    </citation>
    <scope>NUCLEOTIDE SEQUENCE [LARGE SCALE GENOMIC DNA]</scope>
    <source>
        <strain evidence="2">CM1030</strain>
        <tissue evidence="2">Blood</tissue>
    </source>
</reference>
<dbReference type="AlphaFoldDB" id="A0ABD0P2M3"/>
<sequence length="59" mass="6847">EANQKIVDEYGYCVLDHHRERIGNFKIEPPGLFRGRGDHPKQGMLKKRIQPEDVIINCS</sequence>
<proteinExistence type="predicted"/>
<name>A0ABD0P2M3_CIRMR</name>
<organism evidence="2 3">
    <name type="scientific">Cirrhinus mrigala</name>
    <name type="common">Mrigala</name>
    <dbReference type="NCBI Taxonomy" id="683832"/>
    <lineage>
        <taxon>Eukaryota</taxon>
        <taxon>Metazoa</taxon>
        <taxon>Chordata</taxon>
        <taxon>Craniata</taxon>
        <taxon>Vertebrata</taxon>
        <taxon>Euteleostomi</taxon>
        <taxon>Actinopterygii</taxon>
        <taxon>Neopterygii</taxon>
        <taxon>Teleostei</taxon>
        <taxon>Ostariophysi</taxon>
        <taxon>Cypriniformes</taxon>
        <taxon>Cyprinidae</taxon>
        <taxon>Labeoninae</taxon>
        <taxon>Labeonini</taxon>
        <taxon>Cirrhinus</taxon>
    </lineage>
</organism>
<dbReference type="Pfam" id="PF02919">
    <property type="entry name" value="Topoisom_I_N"/>
    <property type="match status" value="1"/>
</dbReference>
<dbReference type="InterPro" id="IPR013030">
    <property type="entry name" value="DNA_topo_DNA_db_N_dom2"/>
</dbReference>
<gene>
    <name evidence="2" type="ORF">M9458_036037</name>
</gene>
<dbReference type="InterPro" id="IPR008336">
    <property type="entry name" value="TopoI_DNA-bd_euk"/>
</dbReference>
<dbReference type="PANTHER" id="PTHR10290">
    <property type="entry name" value="DNA TOPOISOMERASE I"/>
    <property type="match status" value="1"/>
</dbReference>
<protein>
    <recommendedName>
        <fullName evidence="1">DNA topoisomerase I DNA binding eukaryotic-type domain-containing protein</fullName>
    </recommendedName>
</protein>
<keyword evidence="3" id="KW-1185">Reference proteome</keyword>
<dbReference type="SUPFAM" id="SSF56741">
    <property type="entry name" value="Eukaryotic DNA topoisomerase I, N-terminal DNA-binding fragment"/>
    <property type="match status" value="1"/>
</dbReference>